<protein>
    <recommendedName>
        <fullName evidence="4">SKP1 component POZ domain-containing protein</fullName>
    </recommendedName>
</protein>
<feature type="domain" description="SKP1 component POZ" evidence="4">
    <location>
        <begin position="13"/>
        <end position="80"/>
    </location>
</feature>
<dbReference type="InterPro" id="IPR001232">
    <property type="entry name" value="SKP1-like"/>
</dbReference>
<comment type="pathway">
    <text evidence="1">Protein modification; protein ubiquitination.</text>
</comment>
<accession>A0A7J7LWI7</accession>
<evidence type="ECO:0000313" key="5">
    <source>
        <dbReference type="EMBL" id="KAF6146922.1"/>
    </source>
</evidence>
<gene>
    <name evidence="5" type="ORF">GIB67_036641</name>
</gene>
<sequence>MMMSSTSTYEKNTVILESSDGVRLEVDESIAFQSLTIKRVVKDMSVSAGDHPKKHGIVIPLPNVKSEILSMVIEYCDNQHMYGTDSLKHDKKHLADLINAGDYLQIELVRDLQDFKHGTRSKTEVVGETYSVDLWS</sequence>
<dbReference type="InterPro" id="IPR016897">
    <property type="entry name" value="SKP1"/>
</dbReference>
<evidence type="ECO:0000313" key="6">
    <source>
        <dbReference type="Proteomes" id="UP000541444"/>
    </source>
</evidence>
<dbReference type="EMBL" id="JACGCM010001948">
    <property type="protein sequence ID" value="KAF6146922.1"/>
    <property type="molecule type" value="Genomic_DNA"/>
</dbReference>
<dbReference type="SUPFAM" id="SSF54695">
    <property type="entry name" value="POZ domain"/>
    <property type="match status" value="1"/>
</dbReference>
<comment type="caution">
    <text evidence="5">The sequence shown here is derived from an EMBL/GenBank/DDBJ whole genome shotgun (WGS) entry which is preliminary data.</text>
</comment>
<evidence type="ECO:0000256" key="3">
    <source>
        <dbReference type="ARBA" id="ARBA00022786"/>
    </source>
</evidence>
<dbReference type="GO" id="GO:0006511">
    <property type="term" value="P:ubiquitin-dependent protein catabolic process"/>
    <property type="evidence" value="ECO:0007669"/>
    <property type="project" value="InterPro"/>
</dbReference>
<dbReference type="Proteomes" id="UP000541444">
    <property type="component" value="Unassembled WGS sequence"/>
</dbReference>
<keyword evidence="3" id="KW-0833">Ubl conjugation pathway</keyword>
<comment type="similarity">
    <text evidence="2">Belongs to the SKP1 family.</text>
</comment>
<dbReference type="GO" id="GO:0016567">
    <property type="term" value="P:protein ubiquitination"/>
    <property type="evidence" value="ECO:0007669"/>
    <property type="project" value="UniProtKB-UniPathway"/>
</dbReference>
<dbReference type="Pfam" id="PF03931">
    <property type="entry name" value="Skp1_POZ"/>
    <property type="match status" value="1"/>
</dbReference>
<dbReference type="Gene3D" id="3.30.710.10">
    <property type="entry name" value="Potassium Channel Kv1.1, Chain A"/>
    <property type="match status" value="1"/>
</dbReference>
<name>A0A7J7LWI7_9MAGN</name>
<evidence type="ECO:0000259" key="4">
    <source>
        <dbReference type="Pfam" id="PF03931"/>
    </source>
</evidence>
<dbReference type="InterPro" id="IPR011333">
    <property type="entry name" value="SKP1/BTB/POZ_sf"/>
</dbReference>
<organism evidence="5 6">
    <name type="scientific">Kingdonia uniflora</name>
    <dbReference type="NCBI Taxonomy" id="39325"/>
    <lineage>
        <taxon>Eukaryota</taxon>
        <taxon>Viridiplantae</taxon>
        <taxon>Streptophyta</taxon>
        <taxon>Embryophyta</taxon>
        <taxon>Tracheophyta</taxon>
        <taxon>Spermatophyta</taxon>
        <taxon>Magnoliopsida</taxon>
        <taxon>Ranunculales</taxon>
        <taxon>Circaeasteraceae</taxon>
        <taxon>Kingdonia</taxon>
    </lineage>
</organism>
<evidence type="ECO:0000256" key="1">
    <source>
        <dbReference type="ARBA" id="ARBA00004906"/>
    </source>
</evidence>
<dbReference type="AlphaFoldDB" id="A0A7J7LWI7"/>
<proteinExistence type="inferred from homology"/>
<dbReference type="PANTHER" id="PTHR11165">
    <property type="entry name" value="SKP1"/>
    <property type="match status" value="1"/>
</dbReference>
<dbReference type="InterPro" id="IPR016073">
    <property type="entry name" value="Skp1_comp_POZ"/>
</dbReference>
<dbReference type="GO" id="GO:0009867">
    <property type="term" value="P:jasmonic acid mediated signaling pathway"/>
    <property type="evidence" value="ECO:0007669"/>
    <property type="project" value="UniProtKB-ARBA"/>
</dbReference>
<evidence type="ECO:0000256" key="2">
    <source>
        <dbReference type="ARBA" id="ARBA00009993"/>
    </source>
</evidence>
<dbReference type="UniPathway" id="UPA00143"/>
<keyword evidence="6" id="KW-1185">Reference proteome</keyword>
<dbReference type="SMART" id="SM00512">
    <property type="entry name" value="Skp1"/>
    <property type="match status" value="1"/>
</dbReference>
<dbReference type="OrthoDB" id="7827685at2759"/>
<reference evidence="5 6" key="1">
    <citation type="journal article" date="2020" name="IScience">
        <title>Genome Sequencing of the Endangered Kingdonia uniflora (Circaeasteraceae, Ranunculales) Reveals Potential Mechanisms of Evolutionary Specialization.</title>
        <authorList>
            <person name="Sun Y."/>
            <person name="Deng T."/>
            <person name="Zhang A."/>
            <person name="Moore M.J."/>
            <person name="Landis J.B."/>
            <person name="Lin N."/>
            <person name="Zhang H."/>
            <person name="Zhang X."/>
            <person name="Huang J."/>
            <person name="Zhang X."/>
            <person name="Sun H."/>
            <person name="Wang H."/>
        </authorList>
    </citation>
    <scope>NUCLEOTIDE SEQUENCE [LARGE SCALE GENOMIC DNA]</scope>
    <source>
        <strain evidence="5">TB1705</strain>
        <tissue evidence="5">Leaf</tissue>
    </source>
</reference>